<dbReference type="Pfam" id="PF13557">
    <property type="entry name" value="Phenol_MetA_deg"/>
    <property type="match status" value="1"/>
</dbReference>
<dbReference type="RefSeq" id="WP_138318371.1">
    <property type="nucleotide sequence ID" value="NZ_VCBC01000003.1"/>
</dbReference>
<proteinExistence type="predicted"/>
<sequence length="289" mass="32377">MLFLLIVFRAQGQDLEPRSYLNIPIDQTFFTGMYIYSDGDVYTSSSLPIEDFRLTTTTWAGQFSRTFALDDKLAKFDAVFATSCGDGSAIFQGQITTRKFCGFADTKLKFTYNFFGSPALSAKDFLSYQKTTIIGASVQVNVPNGHYVKDELLNIGSNRWYIKPEIGATIPLGNWEVDLALSAFFFEDNDELQGTQTLSQDNVYNLQFHLVYDLGPAHWLALDLNYFGGGDTYIDGQPSGLKETNVRGGIAYRYSLNRHHSIKLILNTGITTRLGNDTNAATIAWTYRL</sequence>
<dbReference type="Proteomes" id="UP000307790">
    <property type="component" value="Unassembled WGS sequence"/>
</dbReference>
<evidence type="ECO:0000313" key="1">
    <source>
        <dbReference type="EMBL" id="TLU67090.1"/>
    </source>
</evidence>
<gene>
    <name evidence="1" type="ORF">FE810_02035</name>
</gene>
<dbReference type="EMBL" id="VCBC01000003">
    <property type="protein sequence ID" value="TLU67090.1"/>
    <property type="molecule type" value="Genomic_DNA"/>
</dbReference>
<comment type="caution">
    <text evidence="1">The sequence shown here is derived from an EMBL/GenBank/DDBJ whole genome shotgun (WGS) entry which is preliminary data.</text>
</comment>
<accession>A0A5R9INJ1</accession>
<dbReference type="AlphaFoldDB" id="A0A5R9INJ1"/>
<keyword evidence="2" id="KW-1185">Reference proteome</keyword>
<dbReference type="InterPro" id="IPR025737">
    <property type="entry name" value="FApF"/>
</dbReference>
<organism evidence="1 2">
    <name type="scientific">Thalassotalea litorea</name>
    <dbReference type="NCBI Taxonomy" id="2020715"/>
    <lineage>
        <taxon>Bacteria</taxon>
        <taxon>Pseudomonadati</taxon>
        <taxon>Pseudomonadota</taxon>
        <taxon>Gammaproteobacteria</taxon>
        <taxon>Alteromonadales</taxon>
        <taxon>Colwelliaceae</taxon>
        <taxon>Thalassotalea</taxon>
    </lineage>
</organism>
<protein>
    <submittedName>
        <fullName evidence="1">Transporter</fullName>
    </submittedName>
</protein>
<evidence type="ECO:0000313" key="2">
    <source>
        <dbReference type="Proteomes" id="UP000307790"/>
    </source>
</evidence>
<reference evidence="1 2" key="1">
    <citation type="submission" date="2019-05" db="EMBL/GenBank/DDBJ databases">
        <title>Genome sequences of Thalassotalea litorea 1K03283.</title>
        <authorList>
            <person name="Zhang D."/>
        </authorList>
    </citation>
    <scope>NUCLEOTIDE SEQUENCE [LARGE SCALE GENOMIC DNA]</scope>
    <source>
        <strain evidence="1 2">MCCC 1K03283</strain>
    </source>
</reference>
<dbReference type="OrthoDB" id="191143at2"/>
<name>A0A5R9INJ1_9GAMM</name>